<evidence type="ECO:0000256" key="1">
    <source>
        <dbReference type="PROSITE-ProRule" id="PRU00169"/>
    </source>
</evidence>
<dbReference type="GO" id="GO:0003677">
    <property type="term" value="F:DNA binding"/>
    <property type="evidence" value="ECO:0007669"/>
    <property type="project" value="InterPro"/>
</dbReference>
<evidence type="ECO:0000259" key="2">
    <source>
        <dbReference type="PROSITE" id="PS50110"/>
    </source>
</evidence>
<organism evidence="4 5">
    <name type="scientific">Solitalea canadensis (strain ATCC 29591 / DSM 3403 / JCM 21819 / LMG 8368 / NBRC 15130 / NCIMB 12057 / USAM 9D)</name>
    <name type="common">Flexibacter canadensis</name>
    <dbReference type="NCBI Taxonomy" id="929556"/>
    <lineage>
        <taxon>Bacteria</taxon>
        <taxon>Pseudomonadati</taxon>
        <taxon>Bacteroidota</taxon>
        <taxon>Sphingobacteriia</taxon>
        <taxon>Sphingobacteriales</taxon>
        <taxon>Sphingobacteriaceae</taxon>
        <taxon>Solitalea</taxon>
    </lineage>
</organism>
<dbReference type="eggNOG" id="COG3279">
    <property type="taxonomic scope" value="Bacteria"/>
</dbReference>
<evidence type="ECO:0000259" key="3">
    <source>
        <dbReference type="PROSITE" id="PS50930"/>
    </source>
</evidence>
<dbReference type="STRING" id="929556.Solca_4200"/>
<gene>
    <name evidence="4" type="ordered locus">Solca_4200</name>
</gene>
<dbReference type="PROSITE" id="PS50110">
    <property type="entry name" value="RESPONSE_REGULATORY"/>
    <property type="match status" value="1"/>
</dbReference>
<protein>
    <submittedName>
        <fullName evidence="4">Response regulator of the LytR/AlgR family</fullName>
    </submittedName>
</protein>
<dbReference type="Pfam" id="PF04397">
    <property type="entry name" value="LytTR"/>
    <property type="match status" value="1"/>
</dbReference>
<dbReference type="PANTHER" id="PTHR37299">
    <property type="entry name" value="TRANSCRIPTIONAL REGULATOR-RELATED"/>
    <property type="match status" value="1"/>
</dbReference>
<dbReference type="InterPro" id="IPR046947">
    <property type="entry name" value="LytR-like"/>
</dbReference>
<dbReference type="InterPro" id="IPR001789">
    <property type="entry name" value="Sig_transdc_resp-reg_receiver"/>
</dbReference>
<dbReference type="Proteomes" id="UP000007590">
    <property type="component" value="Chromosome"/>
</dbReference>
<accession>H8KLN6</accession>
<evidence type="ECO:0000313" key="5">
    <source>
        <dbReference type="Proteomes" id="UP000007590"/>
    </source>
</evidence>
<evidence type="ECO:0000313" key="4">
    <source>
        <dbReference type="EMBL" id="AFD09190.1"/>
    </source>
</evidence>
<sequence length="254" mass="28751">MQQFKTIIIDDEPLARNRLRRLLGAFSSVFSIEAEAANGQEGLELIEEIQPDLIFLDIEMPVLTGFDMLKKLIFFPLVIFTTAYDQYAIKAFEENSIDYLLKPIEPERLELTVAKLQKLSLSNSNGGNNAMLLGLIDKLQPKKELKSIPVKIGDRILLIKTSEISHIEADDKYVSLKTLKGESYLTDYTLSSLELKLPEAFTRVHRGCIINTENMKEIRKGFNGGLIAMMNDIHGTKVNTSRGYTDNLKRLLEI</sequence>
<dbReference type="Gene3D" id="3.40.50.2300">
    <property type="match status" value="1"/>
</dbReference>
<dbReference type="SMART" id="SM00448">
    <property type="entry name" value="REC"/>
    <property type="match status" value="1"/>
</dbReference>
<dbReference type="Gene3D" id="2.40.50.1020">
    <property type="entry name" value="LytTr DNA-binding domain"/>
    <property type="match status" value="1"/>
</dbReference>
<dbReference type="AlphaFoldDB" id="H8KLN6"/>
<dbReference type="InterPro" id="IPR007492">
    <property type="entry name" value="LytTR_DNA-bd_dom"/>
</dbReference>
<dbReference type="PANTHER" id="PTHR37299:SF1">
    <property type="entry name" value="STAGE 0 SPORULATION PROTEIN A HOMOLOG"/>
    <property type="match status" value="1"/>
</dbReference>
<keyword evidence="5" id="KW-1185">Reference proteome</keyword>
<feature type="modified residue" description="4-aspartylphosphate" evidence="1">
    <location>
        <position position="57"/>
    </location>
</feature>
<dbReference type="SUPFAM" id="SSF52172">
    <property type="entry name" value="CheY-like"/>
    <property type="match status" value="1"/>
</dbReference>
<dbReference type="InterPro" id="IPR011006">
    <property type="entry name" value="CheY-like_superfamily"/>
</dbReference>
<dbReference type="HOGENOM" id="CLU_000445_14_1_10"/>
<dbReference type="RefSeq" id="WP_014682412.1">
    <property type="nucleotide sequence ID" value="NC_017770.1"/>
</dbReference>
<name>H8KLN6_SOLCM</name>
<proteinExistence type="predicted"/>
<dbReference type="EMBL" id="CP003349">
    <property type="protein sequence ID" value="AFD09190.1"/>
    <property type="molecule type" value="Genomic_DNA"/>
</dbReference>
<reference evidence="4" key="1">
    <citation type="submission" date="2012-02" db="EMBL/GenBank/DDBJ databases">
        <title>The complete genome of Solitalea canadensis DSM 3403.</title>
        <authorList>
            <consortium name="US DOE Joint Genome Institute (JGI-PGF)"/>
            <person name="Lucas S."/>
            <person name="Copeland A."/>
            <person name="Lapidus A."/>
            <person name="Glavina del Rio T."/>
            <person name="Dalin E."/>
            <person name="Tice H."/>
            <person name="Bruce D."/>
            <person name="Goodwin L."/>
            <person name="Pitluck S."/>
            <person name="Peters L."/>
            <person name="Ovchinnikova G."/>
            <person name="Lu M."/>
            <person name="Kyrpides N."/>
            <person name="Mavromatis K."/>
            <person name="Ivanova N."/>
            <person name="Brettin T."/>
            <person name="Detter J.C."/>
            <person name="Han C."/>
            <person name="Larimer F."/>
            <person name="Land M."/>
            <person name="Hauser L."/>
            <person name="Markowitz V."/>
            <person name="Cheng J.-F."/>
            <person name="Hugenholtz P."/>
            <person name="Woyke T."/>
            <person name="Wu D."/>
            <person name="Spring S."/>
            <person name="Schroeder M."/>
            <person name="Kopitz M."/>
            <person name="Brambilla E."/>
            <person name="Klenk H.-P."/>
            <person name="Eisen J.A."/>
        </authorList>
    </citation>
    <scope>NUCLEOTIDE SEQUENCE</scope>
    <source>
        <strain evidence="4">DSM 3403</strain>
    </source>
</reference>
<dbReference type="OrthoDB" id="9787344at2"/>
<dbReference type="GO" id="GO:0000156">
    <property type="term" value="F:phosphorelay response regulator activity"/>
    <property type="evidence" value="ECO:0007669"/>
    <property type="project" value="InterPro"/>
</dbReference>
<dbReference type="PROSITE" id="PS50930">
    <property type="entry name" value="HTH_LYTTR"/>
    <property type="match status" value="1"/>
</dbReference>
<dbReference type="KEGG" id="scn:Solca_4200"/>
<dbReference type="Pfam" id="PF00072">
    <property type="entry name" value="Response_reg"/>
    <property type="match status" value="1"/>
</dbReference>
<keyword evidence="1" id="KW-0597">Phosphoprotein</keyword>
<dbReference type="SMART" id="SM00850">
    <property type="entry name" value="LytTR"/>
    <property type="match status" value="1"/>
</dbReference>
<feature type="domain" description="HTH LytTR-type" evidence="3">
    <location>
        <begin position="148"/>
        <end position="254"/>
    </location>
</feature>
<feature type="domain" description="Response regulatory" evidence="2">
    <location>
        <begin position="5"/>
        <end position="117"/>
    </location>
</feature>